<reference evidence="1 2" key="1">
    <citation type="journal article" date="2018" name="Evol. Lett.">
        <title>Horizontal gene cluster transfer increased hallucinogenic mushroom diversity.</title>
        <authorList>
            <person name="Reynolds H.T."/>
            <person name="Vijayakumar V."/>
            <person name="Gluck-Thaler E."/>
            <person name="Korotkin H.B."/>
            <person name="Matheny P.B."/>
            <person name="Slot J.C."/>
        </authorList>
    </citation>
    <scope>NUCLEOTIDE SEQUENCE [LARGE SCALE GENOMIC DNA]</scope>
    <source>
        <strain evidence="1 2">SRW20</strain>
    </source>
</reference>
<keyword evidence="2" id="KW-1185">Reference proteome</keyword>
<evidence type="ECO:0000313" key="2">
    <source>
        <dbReference type="Proteomes" id="UP000284706"/>
    </source>
</evidence>
<dbReference type="Proteomes" id="UP000284706">
    <property type="component" value="Unassembled WGS sequence"/>
</dbReference>
<proteinExistence type="predicted"/>
<accession>A0A409XYH9</accession>
<name>A0A409XYH9_9AGAR</name>
<protein>
    <submittedName>
        <fullName evidence="1">Uncharacterized protein</fullName>
    </submittedName>
</protein>
<gene>
    <name evidence="1" type="ORF">CVT26_015885</name>
</gene>
<dbReference type="EMBL" id="NHYE01001413">
    <property type="protein sequence ID" value="PPQ95785.1"/>
    <property type="molecule type" value="Genomic_DNA"/>
</dbReference>
<sequence length="137" mass="16506">MPQIIDYPLVACGYVVSNDHMREICWNPARPYNPKILAYTLANWDCGLREEVRRVTPKIYMRHYKVKNGDWSLVDFFILTRLVRITNLEMADEVLPESDLDRTRKEKFIEVFSEKYKGIDERKMEYTFQQYEPLYPE</sequence>
<comment type="caution">
    <text evidence="1">The sequence shown here is derived from an EMBL/GenBank/DDBJ whole genome shotgun (WGS) entry which is preliminary data.</text>
</comment>
<organism evidence="1 2">
    <name type="scientific">Gymnopilus dilepis</name>
    <dbReference type="NCBI Taxonomy" id="231916"/>
    <lineage>
        <taxon>Eukaryota</taxon>
        <taxon>Fungi</taxon>
        <taxon>Dikarya</taxon>
        <taxon>Basidiomycota</taxon>
        <taxon>Agaricomycotina</taxon>
        <taxon>Agaricomycetes</taxon>
        <taxon>Agaricomycetidae</taxon>
        <taxon>Agaricales</taxon>
        <taxon>Agaricineae</taxon>
        <taxon>Hymenogastraceae</taxon>
        <taxon>Gymnopilus</taxon>
    </lineage>
</organism>
<dbReference type="InParanoid" id="A0A409XYH9"/>
<dbReference type="AlphaFoldDB" id="A0A409XYH9"/>
<evidence type="ECO:0000313" key="1">
    <source>
        <dbReference type="EMBL" id="PPQ95785.1"/>
    </source>
</evidence>